<evidence type="ECO:0000313" key="2">
    <source>
        <dbReference type="Proteomes" id="UP000499080"/>
    </source>
</evidence>
<evidence type="ECO:0008006" key="3">
    <source>
        <dbReference type="Google" id="ProtNLM"/>
    </source>
</evidence>
<protein>
    <recommendedName>
        <fullName evidence="3">RNA-directed DNA polymerase from transposon X-element</fullName>
    </recommendedName>
</protein>
<dbReference type="OrthoDB" id="416454at2759"/>
<dbReference type="AlphaFoldDB" id="A0A4Y2HAP1"/>
<proteinExistence type="predicted"/>
<name>A0A4Y2HAP1_ARAVE</name>
<sequence length="369" mass="42467">MEVSGGVTQDDYTRLSIDANNHSKYSNEDLIKILSPETFYRADIQVSIAPPEINSNMICERILYLDRLRKAANSKLALYERLNNSNVLPWRTNLNEYLDRNHIFAALEHVVRKAQDELTRISACPVTNCSKHSAKLLSPTSVLVKNTPKINPPKARQRNFEEFETVRYKNKAKRDWQNTRNPAFNKFKKELYHSEWKDKLIALQPSDNSLWGTAERMRRKHNKISALKFPTSIAFSNTDKAEIIADSLQNQFTLNNLTDTATENLVSHFINEFNLDNFPPLPTPKPTDIIKHIRKVNIHKAPGSDGITNNMLRNLSIITLIKIIHIINNIFKLHYFPISWRVGIVVPVLKPGKALLILLITDQFHYSPH</sequence>
<accession>A0A4Y2HAP1</accession>
<organism evidence="1 2">
    <name type="scientific">Araneus ventricosus</name>
    <name type="common">Orbweaver spider</name>
    <name type="synonym">Epeira ventricosa</name>
    <dbReference type="NCBI Taxonomy" id="182803"/>
    <lineage>
        <taxon>Eukaryota</taxon>
        <taxon>Metazoa</taxon>
        <taxon>Ecdysozoa</taxon>
        <taxon>Arthropoda</taxon>
        <taxon>Chelicerata</taxon>
        <taxon>Arachnida</taxon>
        <taxon>Araneae</taxon>
        <taxon>Araneomorphae</taxon>
        <taxon>Entelegynae</taxon>
        <taxon>Araneoidea</taxon>
        <taxon>Araneidae</taxon>
        <taxon>Araneus</taxon>
    </lineage>
</organism>
<evidence type="ECO:0000313" key="1">
    <source>
        <dbReference type="EMBL" id="GBM62168.1"/>
    </source>
</evidence>
<reference evidence="1 2" key="1">
    <citation type="journal article" date="2019" name="Sci. Rep.">
        <title>Orb-weaving spider Araneus ventricosus genome elucidates the spidroin gene catalogue.</title>
        <authorList>
            <person name="Kono N."/>
            <person name="Nakamura H."/>
            <person name="Ohtoshi R."/>
            <person name="Moran D.A.P."/>
            <person name="Shinohara A."/>
            <person name="Yoshida Y."/>
            <person name="Fujiwara M."/>
            <person name="Mori M."/>
            <person name="Tomita M."/>
            <person name="Arakawa K."/>
        </authorList>
    </citation>
    <scope>NUCLEOTIDE SEQUENCE [LARGE SCALE GENOMIC DNA]</scope>
</reference>
<keyword evidence="2" id="KW-1185">Reference proteome</keyword>
<comment type="caution">
    <text evidence="1">The sequence shown here is derived from an EMBL/GenBank/DDBJ whole genome shotgun (WGS) entry which is preliminary data.</text>
</comment>
<dbReference type="EMBL" id="BGPR01001803">
    <property type="protein sequence ID" value="GBM62168.1"/>
    <property type="molecule type" value="Genomic_DNA"/>
</dbReference>
<dbReference type="Proteomes" id="UP000499080">
    <property type="component" value="Unassembled WGS sequence"/>
</dbReference>
<gene>
    <name evidence="1" type="ORF">AVEN_56796_1</name>
</gene>